<gene>
    <name evidence="2" type="ORF">PRVXT_000491</name>
</gene>
<dbReference type="RefSeq" id="WP_350344117.1">
    <property type="nucleotide sequence ID" value="NZ_CP158367.1"/>
</dbReference>
<sequence>MPITVMPLSTSMRLRYEGGTDEEGNPIYINRSYSRIKVESLDEEFYDVAVALSSLQQHPLAKVRRVDEHALS</sequence>
<proteinExistence type="predicted"/>
<protein>
    <submittedName>
        <fullName evidence="2">DUF1659 domain-containing protein</fullName>
    </submittedName>
</protein>
<accession>A0AAU7VNH0</accession>
<feature type="domain" description="DUF1659" evidence="1">
    <location>
        <begin position="4"/>
        <end position="71"/>
    </location>
</feature>
<evidence type="ECO:0000259" key="1">
    <source>
        <dbReference type="Pfam" id="PF07872"/>
    </source>
</evidence>
<reference evidence="2" key="1">
    <citation type="journal article" date="2013" name="Extremophiles">
        <title>Proteinivorax tanatarense gen. nov., sp. nov., an anaerobic, haloalkaliphilic, proteolytic bacterium isolated from a decaying algal bloom, and proposal of Proteinivoraceae fam. nov.</title>
        <authorList>
            <person name="Kevbrin V."/>
            <person name="Boltyanskaya Y."/>
            <person name="Zhilina T."/>
            <person name="Kolganova T."/>
            <person name="Lavrentjeva E."/>
            <person name="Kuznetsov B."/>
        </authorList>
    </citation>
    <scope>NUCLEOTIDE SEQUENCE</scope>
    <source>
        <strain evidence="2">Z-910T</strain>
    </source>
</reference>
<dbReference type="InterPro" id="IPR012454">
    <property type="entry name" value="DUF1659"/>
</dbReference>
<dbReference type="EMBL" id="CP158367">
    <property type="protein sequence ID" value="XBX75372.1"/>
    <property type="molecule type" value="Genomic_DNA"/>
</dbReference>
<name>A0AAU7VNH0_9FIRM</name>
<evidence type="ECO:0000313" key="2">
    <source>
        <dbReference type="EMBL" id="XBX75372.1"/>
    </source>
</evidence>
<dbReference type="AlphaFoldDB" id="A0AAU7VNH0"/>
<organism evidence="2">
    <name type="scientific">Proteinivorax tanatarense</name>
    <dbReference type="NCBI Taxonomy" id="1260629"/>
    <lineage>
        <taxon>Bacteria</taxon>
        <taxon>Bacillati</taxon>
        <taxon>Bacillota</taxon>
        <taxon>Clostridia</taxon>
        <taxon>Eubacteriales</taxon>
        <taxon>Proteinivoracaceae</taxon>
        <taxon>Proteinivorax</taxon>
    </lineage>
</organism>
<reference evidence="2" key="2">
    <citation type="submission" date="2024-06" db="EMBL/GenBank/DDBJ databases">
        <authorList>
            <person name="Petrova K.O."/>
            <person name="Toshchakov S.V."/>
            <person name="Boltjanskaja Y.V."/>
            <person name="Kevbrin V."/>
        </authorList>
    </citation>
    <scope>NUCLEOTIDE SEQUENCE</scope>
    <source>
        <strain evidence="2">Z-910T</strain>
    </source>
</reference>
<dbReference type="Pfam" id="PF07872">
    <property type="entry name" value="DUF1659"/>
    <property type="match status" value="1"/>
</dbReference>